<sequence>MQDDEITGLSATELSEAIHDGRASCAEVMTAYLERIDRFNPAINAIVSLRSREELLAEAMVRDAELGSGKSRGWMHGMPIAIKDLCEVKGIRCTYGSPIFADFVPEKDEVMVERIRAAGAIIIGKTNTPEQGLGSQSYNPVHGITRNPYDLTKTVGGSSGGAAAALSAHLLPVADGGDMMGSLRNPAAFNNVVGFRPSFGRVPSSLKLENFMGQLSVLGPMGRTVRDVAALLSTQAGYDPRDPLSLPTEDLTPQEDRDFSGTRIAWLGDLGGYLPFEPGVLELCRATLPVFERIGCTVDELVPDFDMDDLWRSWTTLRSWLSASGMRDNYDDPEKRAQMKPEIIWEIERGLDMTAREVHLASKRRSAWYQYLLTVFDRYDYLILPSAQVFPFDAETHWPKEIGGRTMDTYHRWMEMVVPASMAGVPVAAMPAGFGANGLPAGIQIIGRPRDDKAVLEIALAYEAATDWLDRRPKL</sequence>
<evidence type="ECO:0000313" key="3">
    <source>
        <dbReference type="Proteomes" id="UP000386575"/>
    </source>
</evidence>
<dbReference type="AlphaFoldDB" id="A0A6A1TUZ2"/>
<reference evidence="2 3" key="1">
    <citation type="submission" date="2019-09" db="EMBL/GenBank/DDBJ databases">
        <title>Genome sequencing of Ng87 strain.</title>
        <authorList>
            <person name="Karasev E.S."/>
            <person name="Andronov E."/>
        </authorList>
    </citation>
    <scope>NUCLEOTIDE SEQUENCE [LARGE SCALE GENOMIC DNA]</scope>
    <source>
        <strain evidence="2 3">Ng87</strain>
    </source>
</reference>
<dbReference type="NCBIfam" id="NF005686">
    <property type="entry name" value="PRK07486.1"/>
    <property type="match status" value="1"/>
</dbReference>
<dbReference type="RefSeq" id="WP_151044351.1">
    <property type="nucleotide sequence ID" value="NZ_VZUL01000002.1"/>
</dbReference>
<dbReference type="Pfam" id="PF01425">
    <property type="entry name" value="Amidase"/>
    <property type="match status" value="1"/>
</dbReference>
<dbReference type="EMBL" id="VZUL01000002">
    <property type="protein sequence ID" value="KAB1088106.1"/>
    <property type="molecule type" value="Genomic_DNA"/>
</dbReference>
<dbReference type="PANTHER" id="PTHR11895">
    <property type="entry name" value="TRANSAMIDASE"/>
    <property type="match status" value="1"/>
</dbReference>
<dbReference type="GO" id="GO:0003824">
    <property type="term" value="F:catalytic activity"/>
    <property type="evidence" value="ECO:0007669"/>
    <property type="project" value="InterPro"/>
</dbReference>
<name>A0A6A1TUZ2_NEOGA</name>
<feature type="domain" description="Amidase" evidence="1">
    <location>
        <begin position="27"/>
        <end position="456"/>
    </location>
</feature>
<dbReference type="InterPro" id="IPR000120">
    <property type="entry name" value="Amidase"/>
</dbReference>
<evidence type="ECO:0000313" key="2">
    <source>
        <dbReference type="EMBL" id="KAB1088106.1"/>
    </source>
</evidence>
<dbReference type="Gene3D" id="3.90.1300.10">
    <property type="entry name" value="Amidase signature (AS) domain"/>
    <property type="match status" value="1"/>
</dbReference>
<comment type="caution">
    <text evidence="2">The sequence shown here is derived from an EMBL/GenBank/DDBJ whole genome shotgun (WGS) entry which is preliminary data.</text>
</comment>
<organism evidence="2 3">
    <name type="scientific">Neorhizobium galegae</name>
    <name type="common">Rhizobium galegae</name>
    <dbReference type="NCBI Taxonomy" id="399"/>
    <lineage>
        <taxon>Bacteria</taxon>
        <taxon>Pseudomonadati</taxon>
        <taxon>Pseudomonadota</taxon>
        <taxon>Alphaproteobacteria</taxon>
        <taxon>Hyphomicrobiales</taxon>
        <taxon>Rhizobiaceae</taxon>
        <taxon>Rhizobium/Agrobacterium group</taxon>
        <taxon>Neorhizobium</taxon>
    </lineage>
</organism>
<gene>
    <name evidence="2" type="ORF">F4V91_17725</name>
</gene>
<dbReference type="SUPFAM" id="SSF75304">
    <property type="entry name" value="Amidase signature (AS) enzymes"/>
    <property type="match status" value="1"/>
</dbReference>
<evidence type="ECO:0000259" key="1">
    <source>
        <dbReference type="Pfam" id="PF01425"/>
    </source>
</evidence>
<dbReference type="InterPro" id="IPR023631">
    <property type="entry name" value="Amidase_dom"/>
</dbReference>
<accession>A0A6A1TUZ2</accession>
<dbReference type="Proteomes" id="UP000386575">
    <property type="component" value="Unassembled WGS sequence"/>
</dbReference>
<dbReference type="InterPro" id="IPR036928">
    <property type="entry name" value="AS_sf"/>
</dbReference>
<proteinExistence type="predicted"/>
<protein>
    <submittedName>
        <fullName evidence="2">Amidase</fullName>
    </submittedName>
</protein>
<dbReference type="PANTHER" id="PTHR11895:SF76">
    <property type="entry name" value="INDOLEACETAMIDE HYDROLASE"/>
    <property type="match status" value="1"/>
</dbReference>